<keyword evidence="2" id="KW-1185">Reference proteome</keyword>
<comment type="caution">
    <text evidence="1">The sequence shown here is derived from an EMBL/GenBank/DDBJ whole genome shotgun (WGS) entry which is preliminary data.</text>
</comment>
<proteinExistence type="predicted"/>
<accession>A0A069PQU7</accession>
<sequence length="72" mass="8047">MLLYFVMSIGWIGDIVGKARAGQVQGALARGNLRIERWDRAGCDRLLLRGDTQHVVARNVEKRGVPVDETKN</sequence>
<dbReference type="Proteomes" id="UP000027466">
    <property type="component" value="Unassembled WGS sequence"/>
</dbReference>
<protein>
    <submittedName>
        <fullName evidence="1">Uncharacterized protein</fullName>
    </submittedName>
</protein>
<reference evidence="1 2" key="1">
    <citation type="submission" date="2014-03" db="EMBL/GenBank/DDBJ databases">
        <title>Draft Genome Sequences of Four Burkholderia Strains.</title>
        <authorList>
            <person name="Liu X.Y."/>
            <person name="Li C.X."/>
            <person name="Xu J.H."/>
        </authorList>
    </citation>
    <scope>NUCLEOTIDE SEQUENCE [LARGE SCALE GENOMIC DNA]</scope>
    <source>
        <strain evidence="1 2">DSM 50014</strain>
    </source>
</reference>
<evidence type="ECO:0000313" key="2">
    <source>
        <dbReference type="Proteomes" id="UP000027466"/>
    </source>
</evidence>
<evidence type="ECO:0000313" key="1">
    <source>
        <dbReference type="EMBL" id="KDR42822.1"/>
    </source>
</evidence>
<gene>
    <name evidence="1" type="ORF">BG61_06560</name>
</gene>
<dbReference type="AlphaFoldDB" id="A0A069PQU7"/>
<organism evidence="1 2">
    <name type="scientific">Caballeronia glathei</name>
    <dbReference type="NCBI Taxonomy" id="60547"/>
    <lineage>
        <taxon>Bacteria</taxon>
        <taxon>Pseudomonadati</taxon>
        <taxon>Pseudomonadota</taxon>
        <taxon>Betaproteobacteria</taxon>
        <taxon>Burkholderiales</taxon>
        <taxon>Burkholderiaceae</taxon>
        <taxon>Caballeronia</taxon>
    </lineage>
</organism>
<dbReference type="EMBL" id="JFHC01000013">
    <property type="protein sequence ID" value="KDR42822.1"/>
    <property type="molecule type" value="Genomic_DNA"/>
</dbReference>
<name>A0A069PQU7_9BURK</name>